<organism evidence="1 2">
    <name type="scientific">Candidatus Magnetobacterium bavaricum</name>
    <dbReference type="NCBI Taxonomy" id="29290"/>
    <lineage>
        <taxon>Bacteria</taxon>
        <taxon>Pseudomonadati</taxon>
        <taxon>Nitrospirota</taxon>
        <taxon>Thermodesulfovibrionia</taxon>
        <taxon>Thermodesulfovibrionales</taxon>
        <taxon>Candidatus Magnetobacteriaceae</taxon>
        <taxon>Candidatus Magnetobacterium</taxon>
    </lineage>
</organism>
<accession>A0A0F3GWV1</accession>
<name>A0A0F3GWV1_9BACT</name>
<gene>
    <name evidence="1" type="ORF">MBAV_001482</name>
</gene>
<keyword evidence="2" id="KW-1185">Reference proteome</keyword>
<dbReference type="Proteomes" id="UP000033423">
    <property type="component" value="Unassembled WGS sequence"/>
</dbReference>
<evidence type="ECO:0000313" key="1">
    <source>
        <dbReference type="EMBL" id="KJU86322.1"/>
    </source>
</evidence>
<comment type="caution">
    <text evidence="1">The sequence shown here is derived from an EMBL/GenBank/DDBJ whole genome shotgun (WGS) entry which is preliminary data.</text>
</comment>
<dbReference type="AlphaFoldDB" id="A0A0F3GWV1"/>
<reference evidence="1 2" key="1">
    <citation type="submission" date="2015-02" db="EMBL/GenBank/DDBJ databases">
        <title>Single-cell genomics of uncultivated deep-branching MTB reveals a conserved set of magnetosome genes.</title>
        <authorList>
            <person name="Kolinko S."/>
            <person name="Richter M."/>
            <person name="Glockner F.O."/>
            <person name="Brachmann A."/>
            <person name="Schuler D."/>
        </authorList>
    </citation>
    <scope>NUCLEOTIDE SEQUENCE [LARGE SCALE GENOMIC DNA]</scope>
    <source>
        <strain evidence="1">TM-1</strain>
    </source>
</reference>
<evidence type="ECO:0000313" key="2">
    <source>
        <dbReference type="Proteomes" id="UP000033423"/>
    </source>
</evidence>
<dbReference type="EMBL" id="LACI01000650">
    <property type="protein sequence ID" value="KJU86322.1"/>
    <property type="molecule type" value="Genomic_DNA"/>
</dbReference>
<sequence length="55" mass="6529">MEVDMSEAEEKEPIKRYYFSLNDKENNVLEVLNIDRPITGKSIEDICKEYKEKFG</sequence>
<protein>
    <submittedName>
        <fullName evidence="1">Uncharacterized protein</fullName>
    </submittedName>
</protein>
<proteinExistence type="predicted"/>